<dbReference type="Pfam" id="PF04937">
    <property type="entry name" value="DUF659"/>
    <property type="match status" value="1"/>
</dbReference>
<dbReference type="EMBL" id="JANJYI010000006">
    <property type="protein sequence ID" value="KAK2645550.1"/>
    <property type="molecule type" value="Genomic_DNA"/>
</dbReference>
<dbReference type="AlphaFoldDB" id="A0AAD9U1D0"/>
<sequence>MPKTPSFCLVSLKKNENPISKRQRQNTTEKRVQLQNPNAKLQNSGVALTCKLQPLQLRLATTSTSSQIAKPKTQNPIANCKTQPVHLRDSVFQLVASSSPHITFDFGLQSFFFTYGLLQFVRWVYEADISFNIIRNNSFNAMLEAVGQYGMGYKEPSRYLLSESLLKEEVCNIKEALKKQEEECKLTGCSIMTDAWIDKKMRSIMNLCVNCCKGTTFLSSKESSNEVHTRELIFNYVDKCIEQVGPQNVVQVVTDNAFNNMAATKRLKEKRPSIFWSSCATHTINLMLESIVKLSRFKQVIDSVKTFMIFIYAHHKTLWMMRSFTKTKDIVRPIVTRFASAFLTLQSLVEKKDNLRAMFASREWDKCKWSKTTKGKTAYSTMMNITFWNGVTTCLKVFAPLVRVLRLVDGDQKPYMGFLYGKLIKAKEEIKLALKGNDNAYRPIIDIIDSKVKDWLDTPLHLMAYLLNPFYLYEDPSIGTDGDIMDTIHTKKRNRLDVDRLNNLVYAQFNANSINKQKRLKNKELNIDVLLASDGDASNAQGWIDEDDDEGVEPDSELSLQIVDETTGADGMTQPQRSARVKKTQKNSRRRI</sequence>
<keyword evidence="4" id="KW-1185">Reference proteome</keyword>
<feature type="domain" description="DUF659" evidence="2">
    <location>
        <begin position="156"/>
        <end position="306"/>
    </location>
</feature>
<dbReference type="PANTHER" id="PTHR32166:SF74">
    <property type="entry name" value="OS05G0256350 PROTEIN"/>
    <property type="match status" value="1"/>
</dbReference>
<organism evidence="3 4">
    <name type="scientific">Dipteronia dyeriana</name>
    <dbReference type="NCBI Taxonomy" id="168575"/>
    <lineage>
        <taxon>Eukaryota</taxon>
        <taxon>Viridiplantae</taxon>
        <taxon>Streptophyta</taxon>
        <taxon>Embryophyta</taxon>
        <taxon>Tracheophyta</taxon>
        <taxon>Spermatophyta</taxon>
        <taxon>Magnoliopsida</taxon>
        <taxon>eudicotyledons</taxon>
        <taxon>Gunneridae</taxon>
        <taxon>Pentapetalae</taxon>
        <taxon>rosids</taxon>
        <taxon>malvids</taxon>
        <taxon>Sapindales</taxon>
        <taxon>Sapindaceae</taxon>
        <taxon>Hippocastanoideae</taxon>
        <taxon>Acereae</taxon>
        <taxon>Dipteronia</taxon>
    </lineage>
</organism>
<accession>A0AAD9U1D0</accession>
<dbReference type="PANTHER" id="PTHR32166">
    <property type="entry name" value="OSJNBA0013A04.12 PROTEIN"/>
    <property type="match status" value="1"/>
</dbReference>
<evidence type="ECO:0000313" key="3">
    <source>
        <dbReference type="EMBL" id="KAK2645550.1"/>
    </source>
</evidence>
<proteinExistence type="predicted"/>
<feature type="region of interest" description="Disordered" evidence="1">
    <location>
        <begin position="564"/>
        <end position="592"/>
    </location>
</feature>
<name>A0AAD9U1D0_9ROSI</name>
<dbReference type="SUPFAM" id="SSF53098">
    <property type="entry name" value="Ribonuclease H-like"/>
    <property type="match status" value="1"/>
</dbReference>
<dbReference type="InterPro" id="IPR012337">
    <property type="entry name" value="RNaseH-like_sf"/>
</dbReference>
<dbReference type="Proteomes" id="UP001280121">
    <property type="component" value="Unassembled WGS sequence"/>
</dbReference>
<dbReference type="InterPro" id="IPR007021">
    <property type="entry name" value="DUF659"/>
</dbReference>
<comment type="caution">
    <text evidence="3">The sequence shown here is derived from an EMBL/GenBank/DDBJ whole genome shotgun (WGS) entry which is preliminary data.</text>
</comment>
<evidence type="ECO:0000313" key="4">
    <source>
        <dbReference type="Proteomes" id="UP001280121"/>
    </source>
</evidence>
<reference evidence="3" key="1">
    <citation type="journal article" date="2023" name="Plant J.">
        <title>Genome sequences and population genomics provide insights into the demographic history, inbreeding, and mutation load of two 'living fossil' tree species of Dipteronia.</title>
        <authorList>
            <person name="Feng Y."/>
            <person name="Comes H.P."/>
            <person name="Chen J."/>
            <person name="Zhu S."/>
            <person name="Lu R."/>
            <person name="Zhang X."/>
            <person name="Li P."/>
            <person name="Qiu J."/>
            <person name="Olsen K.M."/>
            <person name="Qiu Y."/>
        </authorList>
    </citation>
    <scope>NUCLEOTIDE SEQUENCE</scope>
    <source>
        <strain evidence="3">KIB01</strain>
    </source>
</reference>
<evidence type="ECO:0000256" key="1">
    <source>
        <dbReference type="SAM" id="MobiDB-lite"/>
    </source>
</evidence>
<gene>
    <name evidence="3" type="ORF">Ddye_020745</name>
</gene>
<evidence type="ECO:0000259" key="2">
    <source>
        <dbReference type="Pfam" id="PF04937"/>
    </source>
</evidence>
<protein>
    <recommendedName>
        <fullName evidence="2">DUF659 domain-containing protein</fullName>
    </recommendedName>
</protein>
<feature type="compositionally biased region" description="Basic residues" evidence="1">
    <location>
        <begin position="579"/>
        <end position="592"/>
    </location>
</feature>